<reference evidence="1 2" key="1">
    <citation type="submission" date="2019-06" db="EMBL/GenBank/DDBJ databases">
        <title>Metagenome assembled Genome of Spiribacter salinus SL48-SHIP from the microbial mat of Salt Lake 48 (Novosibirsk region, Russia).</title>
        <authorList>
            <person name="Shipova A."/>
            <person name="Rozanov A.S."/>
            <person name="Bryanskaya A.V."/>
            <person name="Peltek S.E."/>
        </authorList>
    </citation>
    <scope>NUCLEOTIDE SEQUENCE [LARGE SCALE GENOMIC DNA]</scope>
    <source>
        <strain evidence="1">SL48-SHIP-2</strain>
    </source>
</reference>
<organism evidence="1 2">
    <name type="scientific">Spiribacter salinus</name>
    <dbReference type="NCBI Taxonomy" id="1335746"/>
    <lineage>
        <taxon>Bacteria</taxon>
        <taxon>Pseudomonadati</taxon>
        <taxon>Pseudomonadota</taxon>
        <taxon>Gammaproteobacteria</taxon>
        <taxon>Chromatiales</taxon>
        <taxon>Ectothiorhodospiraceae</taxon>
        <taxon>Spiribacter</taxon>
    </lineage>
</organism>
<dbReference type="InterPro" id="IPR012334">
    <property type="entry name" value="Pectin_lyas_fold"/>
</dbReference>
<proteinExistence type="predicted"/>
<name>A0A540VTQ4_9GAMM</name>
<dbReference type="InterPro" id="IPR011050">
    <property type="entry name" value="Pectin_lyase_fold/virulence"/>
</dbReference>
<dbReference type="Proteomes" id="UP000315400">
    <property type="component" value="Unassembled WGS sequence"/>
</dbReference>
<accession>A0A540VTQ4</accession>
<gene>
    <name evidence="1" type="ORF">FKY71_05120</name>
</gene>
<evidence type="ECO:0000313" key="1">
    <source>
        <dbReference type="EMBL" id="TQF00129.1"/>
    </source>
</evidence>
<dbReference type="SUPFAM" id="SSF51126">
    <property type="entry name" value="Pectin lyase-like"/>
    <property type="match status" value="1"/>
</dbReference>
<evidence type="ECO:0008006" key="3">
    <source>
        <dbReference type="Google" id="ProtNLM"/>
    </source>
</evidence>
<evidence type="ECO:0000313" key="2">
    <source>
        <dbReference type="Proteomes" id="UP000315400"/>
    </source>
</evidence>
<dbReference type="EMBL" id="VIFK01000023">
    <property type="protein sequence ID" value="TQF00129.1"/>
    <property type="molecule type" value="Genomic_DNA"/>
</dbReference>
<sequence>MMGRWGPALRQPALAGATLGIVFAAVVPQVLPARTIEATPDNYQEQLSRLAAGDTLTLAAGEYREGLQLHDLTGLEGSPIVVEGPYAGGPAVFVAQRRRNTVSLSNVNHIVIRNLVLEGRGHGVDAVKLEGDARYGHQVTLEGLTIRGYDASRQNVGISTKAPAYGWRIRRNRISRVGTGLYLGDSDGTAPFVAGVIEGNFVSDTIGYNLQVKHQDGRPGDVGLPEGPSVTVVRDNVFSKASGGDTGRGARPNVLFGHWPPEEPGTYDRYLFYRNFLYENPTEALLQATGRLAVYNNVMVNTSEEGIAMRFVPHTDQVRYLEVFHNTVVTRDVGIAVWQDEPSDRRWVGANLVFGARPLEGRFDRSWNVTGSFRMAERWLRAPFRPPGELDLYPRASGPEMPDVPDGALVPYPGAERDFDGVPRETGMPGAYATFGEDQGRPLELTLPLVVPDG</sequence>
<comment type="caution">
    <text evidence="1">The sequence shown here is derived from an EMBL/GenBank/DDBJ whole genome shotgun (WGS) entry which is preliminary data.</text>
</comment>
<dbReference type="Gene3D" id="2.160.20.10">
    <property type="entry name" value="Single-stranded right-handed beta-helix, Pectin lyase-like"/>
    <property type="match status" value="1"/>
</dbReference>
<protein>
    <recommendedName>
        <fullName evidence="3">Right handed beta helix domain-containing protein</fullName>
    </recommendedName>
</protein>
<dbReference type="AlphaFoldDB" id="A0A540VTQ4"/>